<feature type="coiled-coil region" evidence="1">
    <location>
        <begin position="71"/>
        <end position="105"/>
    </location>
</feature>
<dbReference type="PANTHER" id="PTHR38664:SF1">
    <property type="entry name" value="SLR0058 PROTEIN"/>
    <property type="match status" value="1"/>
</dbReference>
<dbReference type="Proteomes" id="UP000198619">
    <property type="component" value="Unassembled WGS sequence"/>
</dbReference>
<dbReference type="PANTHER" id="PTHR38664">
    <property type="entry name" value="SLR0058 PROTEIN"/>
    <property type="match status" value="1"/>
</dbReference>
<dbReference type="RefSeq" id="WP_242948447.1">
    <property type="nucleotide sequence ID" value="NZ_FOKI01000035.1"/>
</dbReference>
<dbReference type="STRING" id="84698.SAMN04488528_103511"/>
<evidence type="ECO:0000313" key="2">
    <source>
        <dbReference type="EMBL" id="SFB36555.1"/>
    </source>
</evidence>
<name>A0A1I1AEW6_9CLOT</name>
<dbReference type="InterPro" id="IPR008769">
    <property type="entry name" value="PhaF_PhaI"/>
</dbReference>
<gene>
    <name evidence="2" type="ORF">SAMN04488528_103511</name>
</gene>
<dbReference type="AlphaFoldDB" id="A0A1I1AEW6"/>
<dbReference type="EMBL" id="FOKI01000035">
    <property type="protein sequence ID" value="SFB36555.1"/>
    <property type="molecule type" value="Genomic_DNA"/>
</dbReference>
<evidence type="ECO:0000313" key="3">
    <source>
        <dbReference type="Proteomes" id="UP000198619"/>
    </source>
</evidence>
<sequence length="106" mass="12275">MDDLKKILLAGLGSIAYTYDKSSKFVDELVQRGKLTMEEGKDLSQELKKNFKDSSDKISEKVLPVSREEIYEILEDMKFASQLQVQELKNEISELKEKIKCLEEKQ</sequence>
<keyword evidence="1" id="KW-0175">Coiled coil</keyword>
<organism evidence="2 3">
    <name type="scientific">Clostridium frigidicarnis</name>
    <dbReference type="NCBI Taxonomy" id="84698"/>
    <lineage>
        <taxon>Bacteria</taxon>
        <taxon>Bacillati</taxon>
        <taxon>Bacillota</taxon>
        <taxon>Clostridia</taxon>
        <taxon>Eubacteriales</taxon>
        <taxon>Clostridiaceae</taxon>
        <taxon>Clostridium</taxon>
    </lineage>
</organism>
<evidence type="ECO:0000256" key="1">
    <source>
        <dbReference type="SAM" id="Coils"/>
    </source>
</evidence>
<keyword evidence="3" id="KW-1185">Reference proteome</keyword>
<protein>
    <submittedName>
        <fullName evidence="2">Polyhydroxyalkanoate synthesis regulator phasin</fullName>
    </submittedName>
</protein>
<accession>A0A1I1AEW6</accession>
<proteinExistence type="predicted"/>
<reference evidence="2 3" key="1">
    <citation type="submission" date="2016-10" db="EMBL/GenBank/DDBJ databases">
        <authorList>
            <person name="de Groot N.N."/>
        </authorList>
    </citation>
    <scope>NUCLEOTIDE SEQUENCE [LARGE SCALE GENOMIC DNA]</scope>
    <source>
        <strain evidence="2 3">DSM 12271</strain>
    </source>
</reference>